<dbReference type="GO" id="GO:0003842">
    <property type="term" value="F:L-glutamate gamma-semialdehyde dehydrogenase activity"/>
    <property type="evidence" value="ECO:0007669"/>
    <property type="project" value="TreeGrafter"/>
</dbReference>
<feature type="domain" description="Aldehyde dehydrogenase" evidence="5">
    <location>
        <begin position="147"/>
        <end position="396"/>
    </location>
</feature>
<dbReference type="EMBL" id="ML769397">
    <property type="protein sequence ID" value="KAE9407136.1"/>
    <property type="molecule type" value="Genomic_DNA"/>
</dbReference>
<dbReference type="PANTHER" id="PTHR42862">
    <property type="entry name" value="DELTA-1-PYRROLINE-5-CARBOXYLATE DEHYDROGENASE 1, ISOFORM A-RELATED"/>
    <property type="match status" value="1"/>
</dbReference>
<gene>
    <name evidence="6" type="ORF">BT96DRAFT_1014262</name>
</gene>
<dbReference type="InterPro" id="IPR029510">
    <property type="entry name" value="Ald_DH_CS_GLU"/>
</dbReference>
<accession>A0A6A4I949</accession>
<organism evidence="6 7">
    <name type="scientific">Gymnopus androsaceus JB14</name>
    <dbReference type="NCBI Taxonomy" id="1447944"/>
    <lineage>
        <taxon>Eukaryota</taxon>
        <taxon>Fungi</taxon>
        <taxon>Dikarya</taxon>
        <taxon>Basidiomycota</taxon>
        <taxon>Agaricomycotina</taxon>
        <taxon>Agaricomycetes</taxon>
        <taxon>Agaricomycetidae</taxon>
        <taxon>Agaricales</taxon>
        <taxon>Marasmiineae</taxon>
        <taxon>Omphalotaceae</taxon>
        <taxon>Gymnopus</taxon>
    </lineage>
</organism>
<dbReference type="Gene3D" id="3.40.309.10">
    <property type="entry name" value="Aldehyde Dehydrogenase, Chain A, domain 2"/>
    <property type="match status" value="1"/>
</dbReference>
<dbReference type="Pfam" id="PF00171">
    <property type="entry name" value="Aldedh"/>
    <property type="match status" value="1"/>
</dbReference>
<dbReference type="Gene3D" id="3.40.605.10">
    <property type="entry name" value="Aldehyde Dehydrogenase, Chain A, domain 1"/>
    <property type="match status" value="2"/>
</dbReference>
<keyword evidence="7" id="KW-1185">Reference proteome</keyword>
<evidence type="ECO:0000259" key="5">
    <source>
        <dbReference type="Pfam" id="PF00171"/>
    </source>
</evidence>
<dbReference type="AlphaFoldDB" id="A0A6A4I949"/>
<evidence type="ECO:0000256" key="2">
    <source>
        <dbReference type="ARBA" id="ARBA00023027"/>
    </source>
</evidence>
<name>A0A6A4I949_9AGAR</name>
<reference evidence="6" key="1">
    <citation type="journal article" date="2019" name="Environ. Microbiol.">
        <title>Fungal ecological strategies reflected in gene transcription - a case study of two litter decomposers.</title>
        <authorList>
            <person name="Barbi F."/>
            <person name="Kohler A."/>
            <person name="Barry K."/>
            <person name="Baskaran P."/>
            <person name="Daum C."/>
            <person name="Fauchery L."/>
            <person name="Ihrmark K."/>
            <person name="Kuo A."/>
            <person name="LaButti K."/>
            <person name="Lipzen A."/>
            <person name="Morin E."/>
            <person name="Grigoriev I.V."/>
            <person name="Henrissat B."/>
            <person name="Lindahl B."/>
            <person name="Martin F."/>
        </authorList>
    </citation>
    <scope>NUCLEOTIDE SEQUENCE</scope>
    <source>
        <strain evidence="6">JB14</strain>
    </source>
</reference>
<dbReference type="GO" id="GO:0010133">
    <property type="term" value="P:L-proline catabolic process to L-glutamate"/>
    <property type="evidence" value="ECO:0007669"/>
    <property type="project" value="TreeGrafter"/>
</dbReference>
<dbReference type="InterPro" id="IPR050485">
    <property type="entry name" value="Proline_metab_enzyme"/>
</dbReference>
<dbReference type="InterPro" id="IPR029058">
    <property type="entry name" value="AB_hydrolase_fold"/>
</dbReference>
<sequence>MSTESLIIEDHRHIDAPPSMVYRESLPDCPSTFGTPVPLNDRTSLESLYKDRKNGAPWLTDFLRFGVKYVEDLTLSNQGRTLLGHGSPTRIPTSWGFVFVVTPFNFTAIGGNLRATPALVGDVVVWKPSPAATYSIHRIFTAFLLSFAALNFTGSTFIFKKLWKDIAANMDKYKGYPRVVGETGGKNFHVMHKSAEIRNAVIQSIRGQKRSVLSRLYVSSSVWTGGFEDQLLSEISKIKVGSPLECGNFLGPVIGRPAFDKIMSYIQKAKDAGAEILTGGTGDGSKGYFVQPTVILTKDPRMVTMVEEIFGPILTAYVFDDEDYEKTLELIDTTTEYGLTGAIFTSERKALITATNALRNAAGNVYYNEKCTGAVAGQQPFGDARASGTNDKAGNDTDVIADVFRDVPFLCPASLWIAAFVESGISSVFRYEYGPVFPDLQLFPNAGAWRSTELQEVFGTYNASTATQNEVTLSKTFQTAIANFIKNPNEPPAPNWPKYVPGNLTQTLARLAYVENVETDNFVQVVTSDSQDTPCKLWDALLD</sequence>
<dbReference type="OrthoDB" id="5322683at2759"/>
<comment type="similarity">
    <text evidence="4">Belongs to the aldehyde dehydrogenase family.</text>
</comment>
<dbReference type="PROSITE" id="PS00687">
    <property type="entry name" value="ALDEHYDE_DEHYDR_GLU"/>
    <property type="match status" value="1"/>
</dbReference>
<keyword evidence="1 4" id="KW-0560">Oxidoreductase</keyword>
<evidence type="ECO:0000313" key="7">
    <source>
        <dbReference type="Proteomes" id="UP000799118"/>
    </source>
</evidence>
<protein>
    <submittedName>
        <fullName evidence="6">ALDH-like protein</fullName>
    </submittedName>
</protein>
<dbReference type="InterPro" id="IPR016162">
    <property type="entry name" value="Ald_DH_N"/>
</dbReference>
<dbReference type="SUPFAM" id="SSF53720">
    <property type="entry name" value="ALDH-like"/>
    <property type="match status" value="1"/>
</dbReference>
<dbReference type="GO" id="GO:0005759">
    <property type="term" value="C:mitochondrial matrix"/>
    <property type="evidence" value="ECO:0007669"/>
    <property type="project" value="TreeGrafter"/>
</dbReference>
<evidence type="ECO:0000313" key="6">
    <source>
        <dbReference type="EMBL" id="KAE9407136.1"/>
    </source>
</evidence>
<dbReference type="InterPro" id="IPR016163">
    <property type="entry name" value="Ald_DH_C"/>
</dbReference>
<dbReference type="PANTHER" id="PTHR42862:SF1">
    <property type="entry name" value="DELTA-1-PYRROLINE-5-CARBOXYLATE DEHYDROGENASE 2, ISOFORM A-RELATED"/>
    <property type="match status" value="1"/>
</dbReference>
<proteinExistence type="inferred from homology"/>
<evidence type="ECO:0000256" key="1">
    <source>
        <dbReference type="ARBA" id="ARBA00023002"/>
    </source>
</evidence>
<evidence type="ECO:0000256" key="4">
    <source>
        <dbReference type="RuleBase" id="RU003345"/>
    </source>
</evidence>
<dbReference type="InterPro" id="IPR016161">
    <property type="entry name" value="Ald_DH/histidinol_DH"/>
</dbReference>
<dbReference type="FunFam" id="3.40.309.10:FF:000005">
    <property type="entry name" value="1-pyrroline-5-carboxylate dehydrogenase 1"/>
    <property type="match status" value="1"/>
</dbReference>
<feature type="active site" evidence="3">
    <location>
        <position position="182"/>
    </location>
</feature>
<evidence type="ECO:0000256" key="3">
    <source>
        <dbReference type="PROSITE-ProRule" id="PRU10007"/>
    </source>
</evidence>
<dbReference type="InterPro" id="IPR015590">
    <property type="entry name" value="Aldehyde_DH_dom"/>
</dbReference>
<dbReference type="SUPFAM" id="SSF53474">
    <property type="entry name" value="alpha/beta-Hydrolases"/>
    <property type="match status" value="1"/>
</dbReference>
<dbReference type="Proteomes" id="UP000799118">
    <property type="component" value="Unassembled WGS sequence"/>
</dbReference>
<keyword evidence="2" id="KW-0520">NAD</keyword>